<keyword evidence="7" id="KW-0804">Transcription</keyword>
<evidence type="ECO:0000256" key="3">
    <source>
        <dbReference type="ARBA" id="ARBA00022605"/>
    </source>
</evidence>
<keyword evidence="15" id="KW-1185">Reference proteome</keyword>
<evidence type="ECO:0000256" key="7">
    <source>
        <dbReference type="ARBA" id="ARBA00023163"/>
    </source>
</evidence>
<feature type="compositionally biased region" description="Low complexity" evidence="12">
    <location>
        <begin position="114"/>
        <end position="123"/>
    </location>
</feature>
<dbReference type="CDD" id="cd12193">
    <property type="entry name" value="bZIP_GCN4"/>
    <property type="match status" value="1"/>
</dbReference>
<dbReference type="PANTHER" id="PTHR11462">
    <property type="entry name" value="JUN TRANSCRIPTION FACTOR-RELATED"/>
    <property type="match status" value="1"/>
</dbReference>
<dbReference type="EMBL" id="KZ678549">
    <property type="protein sequence ID" value="PSR79970.1"/>
    <property type="molecule type" value="Genomic_DNA"/>
</dbReference>
<keyword evidence="5" id="KW-0238">DNA-binding</keyword>
<dbReference type="GO" id="GO:0005634">
    <property type="term" value="C:nucleus"/>
    <property type="evidence" value="ECO:0007669"/>
    <property type="project" value="UniProtKB-SubCell"/>
</dbReference>
<evidence type="ECO:0000259" key="13">
    <source>
        <dbReference type="PROSITE" id="PS50217"/>
    </source>
</evidence>
<keyword evidence="3" id="KW-0028">Amino-acid biosynthesis</keyword>
<comment type="subunit">
    <text evidence="2">Binds DNA as a dimer.</text>
</comment>
<evidence type="ECO:0000256" key="11">
    <source>
        <dbReference type="SAM" id="Coils"/>
    </source>
</evidence>
<dbReference type="InParanoid" id="A0A2T2ZZ82"/>
<organism evidence="14 15">
    <name type="scientific">Coniella lustricola</name>
    <dbReference type="NCBI Taxonomy" id="2025994"/>
    <lineage>
        <taxon>Eukaryota</taxon>
        <taxon>Fungi</taxon>
        <taxon>Dikarya</taxon>
        <taxon>Ascomycota</taxon>
        <taxon>Pezizomycotina</taxon>
        <taxon>Sordariomycetes</taxon>
        <taxon>Sordariomycetidae</taxon>
        <taxon>Diaporthales</taxon>
        <taxon>Schizoparmaceae</taxon>
        <taxon>Coniella</taxon>
    </lineage>
</organism>
<feature type="compositionally biased region" description="Pro residues" evidence="12">
    <location>
        <begin position="88"/>
        <end position="97"/>
    </location>
</feature>
<keyword evidence="11" id="KW-0175">Coiled coil</keyword>
<keyword evidence="6" id="KW-0010">Activator</keyword>
<comment type="similarity">
    <text evidence="9">Belongs to the bZIP family. GCN4 subfamily.</text>
</comment>
<dbReference type="PROSITE" id="PS50217">
    <property type="entry name" value="BZIP"/>
    <property type="match status" value="1"/>
</dbReference>
<feature type="region of interest" description="Disordered" evidence="12">
    <location>
        <begin position="346"/>
        <end position="428"/>
    </location>
</feature>
<dbReference type="GO" id="GO:1903833">
    <property type="term" value="P:positive regulation of cellular response to amino acid starvation"/>
    <property type="evidence" value="ECO:0007669"/>
    <property type="project" value="TreeGrafter"/>
</dbReference>
<evidence type="ECO:0000313" key="15">
    <source>
        <dbReference type="Proteomes" id="UP000241462"/>
    </source>
</evidence>
<feature type="coiled-coil region" evidence="11">
    <location>
        <begin position="429"/>
        <end position="476"/>
    </location>
</feature>
<dbReference type="GO" id="GO:0001080">
    <property type="term" value="P:nitrogen catabolite activation of transcription from RNA polymerase II promoter"/>
    <property type="evidence" value="ECO:0007669"/>
    <property type="project" value="TreeGrafter"/>
</dbReference>
<dbReference type="STRING" id="2025994.A0A2T2ZZ82"/>
<evidence type="ECO:0000256" key="1">
    <source>
        <dbReference type="ARBA" id="ARBA00004123"/>
    </source>
</evidence>
<feature type="domain" description="BZIP" evidence="13">
    <location>
        <begin position="430"/>
        <end position="471"/>
    </location>
</feature>
<dbReference type="InterPro" id="IPR050946">
    <property type="entry name" value="AP-1_TF_bZIP"/>
</dbReference>
<reference evidence="14 15" key="1">
    <citation type="journal article" date="2018" name="Mycol. Prog.">
        <title>Coniella lustricola, a new species from submerged detritus.</title>
        <authorList>
            <person name="Raudabaugh D.B."/>
            <person name="Iturriaga T."/>
            <person name="Carver A."/>
            <person name="Mondo S."/>
            <person name="Pangilinan J."/>
            <person name="Lipzen A."/>
            <person name="He G."/>
            <person name="Amirebrahimi M."/>
            <person name="Grigoriev I.V."/>
            <person name="Miller A.N."/>
        </authorList>
    </citation>
    <scope>NUCLEOTIDE SEQUENCE [LARGE SCALE GENOMIC DNA]</scope>
    <source>
        <strain evidence="14 15">B22-T-1</strain>
    </source>
</reference>
<feature type="compositionally biased region" description="Low complexity" evidence="12">
    <location>
        <begin position="346"/>
        <end position="365"/>
    </location>
</feature>
<evidence type="ECO:0000313" key="14">
    <source>
        <dbReference type="EMBL" id="PSR79970.1"/>
    </source>
</evidence>
<accession>A0A2T2ZZ82</accession>
<evidence type="ECO:0000256" key="10">
    <source>
        <dbReference type="ARBA" id="ARBA00073680"/>
    </source>
</evidence>
<dbReference type="PANTHER" id="PTHR11462:SF35">
    <property type="entry name" value="TRANSCRIPTION FACTOR JRA"/>
    <property type="match status" value="1"/>
</dbReference>
<dbReference type="SMART" id="SM00338">
    <property type="entry name" value="BRLZ"/>
    <property type="match status" value="1"/>
</dbReference>
<evidence type="ECO:0000256" key="6">
    <source>
        <dbReference type="ARBA" id="ARBA00023159"/>
    </source>
</evidence>
<dbReference type="FunFam" id="3.30.160.60:FF:001491">
    <property type="entry name" value="Cross-pathway control protein A"/>
    <property type="match status" value="1"/>
</dbReference>
<keyword evidence="4" id="KW-0805">Transcription regulation</keyword>
<feature type="compositionally biased region" description="Low complexity" evidence="12">
    <location>
        <begin position="26"/>
        <end position="36"/>
    </location>
</feature>
<keyword evidence="8" id="KW-0539">Nucleus</keyword>
<dbReference type="Pfam" id="PF07716">
    <property type="entry name" value="bZIP_2"/>
    <property type="match status" value="1"/>
</dbReference>
<evidence type="ECO:0000256" key="4">
    <source>
        <dbReference type="ARBA" id="ARBA00023015"/>
    </source>
</evidence>
<protein>
    <recommendedName>
        <fullName evidence="10">Cross-pathway control protein 1</fullName>
    </recommendedName>
</protein>
<name>A0A2T2ZZ82_9PEZI</name>
<evidence type="ECO:0000256" key="8">
    <source>
        <dbReference type="ARBA" id="ARBA00023242"/>
    </source>
</evidence>
<dbReference type="AlphaFoldDB" id="A0A2T2ZZ82"/>
<dbReference type="SUPFAM" id="SSF57959">
    <property type="entry name" value="Leucine zipper domain"/>
    <property type="match status" value="1"/>
</dbReference>
<evidence type="ECO:0000256" key="5">
    <source>
        <dbReference type="ARBA" id="ARBA00023125"/>
    </source>
</evidence>
<dbReference type="Gene3D" id="3.30.160.60">
    <property type="entry name" value="Classic Zinc Finger"/>
    <property type="match status" value="1"/>
</dbReference>
<dbReference type="PROSITE" id="PS00036">
    <property type="entry name" value="BZIP_BASIC"/>
    <property type="match status" value="1"/>
</dbReference>
<evidence type="ECO:0000256" key="12">
    <source>
        <dbReference type="SAM" id="MobiDB-lite"/>
    </source>
</evidence>
<dbReference type="GO" id="GO:0008652">
    <property type="term" value="P:amino acid biosynthetic process"/>
    <property type="evidence" value="ECO:0007669"/>
    <property type="project" value="UniProtKB-KW"/>
</dbReference>
<dbReference type="OrthoDB" id="5419235at2759"/>
<dbReference type="GO" id="GO:0005667">
    <property type="term" value="C:transcription regulator complex"/>
    <property type="evidence" value="ECO:0007669"/>
    <property type="project" value="TreeGrafter"/>
</dbReference>
<dbReference type="GO" id="GO:0000981">
    <property type="term" value="F:DNA-binding transcription factor activity, RNA polymerase II-specific"/>
    <property type="evidence" value="ECO:0007669"/>
    <property type="project" value="TreeGrafter"/>
</dbReference>
<gene>
    <name evidence="14" type="ORF">BD289DRAFT_485301</name>
</gene>
<dbReference type="Proteomes" id="UP000241462">
    <property type="component" value="Unassembled WGS sequence"/>
</dbReference>
<evidence type="ECO:0000256" key="2">
    <source>
        <dbReference type="ARBA" id="ARBA00011195"/>
    </source>
</evidence>
<sequence length="481" mass="51767">MVGGVRDPRWTEEDCGLDAEAKAQRRSAAAQQREASLVPRELNFPPLVFDPPVATTDQPQSPWLPPSASSLTASTSLHSQQQAHQQQLPPPPLPPALAPSEDFVLFPPEPAPSRPAQAPPSSSHGFGLNTVQQRQRQRFLASPRTPALDGIALARRRRHHHQSQQQLAYGPFSAPNNSAAANARLPRRPIPPVPAFPQSANTASNMELGTATPRLQPFSDLTARSHFPRADIDLPDFASFGAGTPISEFPSPANPGFGLDLSGSLHNSVTSVSPNDLLLTDNIFSAPNSAALSQLTTPSVGYNTSPEFGYDCSPLFQTDDLDAQQPFWSSLFPDAATTAVSAAVPAAAAPSPSPPQQQQQSLAASIEQSPATESEDLEIDVQPRTARKPSDSFSPSDRRHSSTSGVSARRRGRPLPPITIDDPSDMVGMKRAKNTLAARKSRARKAERMDELEQKVRELEAEKEKLEAQVAHWKSLASARG</sequence>
<proteinExistence type="inferred from homology"/>
<feature type="compositionally biased region" description="Low complexity" evidence="12">
    <location>
        <begin position="58"/>
        <end position="87"/>
    </location>
</feature>
<evidence type="ECO:0000256" key="9">
    <source>
        <dbReference type="ARBA" id="ARBA00061302"/>
    </source>
</evidence>
<comment type="subcellular location">
    <subcellularLocation>
        <location evidence="1">Nucleus</location>
    </subcellularLocation>
</comment>
<dbReference type="InterPro" id="IPR046347">
    <property type="entry name" value="bZIP_sf"/>
</dbReference>
<dbReference type="InterPro" id="IPR004827">
    <property type="entry name" value="bZIP"/>
</dbReference>
<feature type="region of interest" description="Disordered" evidence="12">
    <location>
        <begin position="21"/>
        <end position="140"/>
    </location>
</feature>
<dbReference type="GO" id="GO:0000978">
    <property type="term" value="F:RNA polymerase II cis-regulatory region sequence-specific DNA binding"/>
    <property type="evidence" value="ECO:0007669"/>
    <property type="project" value="TreeGrafter"/>
</dbReference>